<sequence>MGVDRSTRAPLHQQVADTLRQEILGHDLPPGEALPSEAALCERFGVARSVVRQAVAGLAGDGLVIRRQGRPTIVAPPAEYRRLVQRATGMFDQFARRGHQLRTTIRDLSPAPPPPGGRDFLGTDDTIRIERIRLVDGDPLSYVRTWLPADRVPGLRAEHLTDASLHRLLARSYDLRPMRGRRQVHAVAADERLADALATATGDPLLLLEGGTTDQHDRPLEWFSAWHRADRVVFDIDVSESMETLRLDAVDTGHSAADDGRDAGEDGDTGGDVTRGDREPGNTGADTVDLERARRLLAELTRILG</sequence>
<dbReference type="InterPro" id="IPR000524">
    <property type="entry name" value="Tscrpt_reg_HTH_GntR"/>
</dbReference>
<dbReference type="PRINTS" id="PR00035">
    <property type="entry name" value="HTHGNTR"/>
</dbReference>
<evidence type="ECO:0000313" key="6">
    <source>
        <dbReference type="EMBL" id="MFD6793089.1"/>
    </source>
</evidence>
<dbReference type="InterPro" id="IPR011663">
    <property type="entry name" value="UTRA"/>
</dbReference>
<name>A0ABW6G1M6_9PSEU</name>
<dbReference type="CDD" id="cd07377">
    <property type="entry name" value="WHTH_GntR"/>
    <property type="match status" value="1"/>
</dbReference>
<proteinExistence type="predicted"/>
<dbReference type="PROSITE" id="PS50949">
    <property type="entry name" value="HTH_GNTR"/>
    <property type="match status" value="1"/>
</dbReference>
<dbReference type="Pfam" id="PF00392">
    <property type="entry name" value="GntR"/>
    <property type="match status" value="1"/>
</dbReference>
<dbReference type="Proteomes" id="UP001598673">
    <property type="component" value="Unassembled WGS sequence"/>
</dbReference>
<dbReference type="SMART" id="SM00866">
    <property type="entry name" value="UTRA"/>
    <property type="match status" value="1"/>
</dbReference>
<evidence type="ECO:0000256" key="3">
    <source>
        <dbReference type="ARBA" id="ARBA00023163"/>
    </source>
</evidence>
<dbReference type="InterPro" id="IPR036390">
    <property type="entry name" value="WH_DNA-bd_sf"/>
</dbReference>
<keyword evidence="1" id="KW-0805">Transcription regulation</keyword>
<dbReference type="RefSeq" id="WP_258937780.1">
    <property type="nucleotide sequence ID" value="NZ_JANBBF010000012.1"/>
</dbReference>
<feature type="region of interest" description="Disordered" evidence="4">
    <location>
        <begin position="253"/>
        <end position="288"/>
    </location>
</feature>
<evidence type="ECO:0000313" key="7">
    <source>
        <dbReference type="Proteomes" id="UP001598673"/>
    </source>
</evidence>
<dbReference type="Pfam" id="PF07702">
    <property type="entry name" value="UTRA"/>
    <property type="match status" value="1"/>
</dbReference>
<evidence type="ECO:0000256" key="4">
    <source>
        <dbReference type="SAM" id="MobiDB-lite"/>
    </source>
</evidence>
<feature type="domain" description="HTH gntR-type" evidence="5">
    <location>
        <begin position="9"/>
        <end position="77"/>
    </location>
</feature>
<dbReference type="InterPro" id="IPR036388">
    <property type="entry name" value="WH-like_DNA-bd_sf"/>
</dbReference>
<dbReference type="PANTHER" id="PTHR44846:SF1">
    <property type="entry name" value="MANNOSYL-D-GLYCERATE TRANSPORT_METABOLISM SYSTEM REPRESSOR MNGR-RELATED"/>
    <property type="match status" value="1"/>
</dbReference>
<dbReference type="EMBL" id="JBHXCV010000003">
    <property type="protein sequence ID" value="MFD6793089.1"/>
    <property type="molecule type" value="Genomic_DNA"/>
</dbReference>
<dbReference type="Gene3D" id="1.10.10.10">
    <property type="entry name" value="Winged helix-like DNA-binding domain superfamily/Winged helix DNA-binding domain"/>
    <property type="match status" value="1"/>
</dbReference>
<dbReference type="SMART" id="SM00345">
    <property type="entry name" value="HTH_GNTR"/>
    <property type="match status" value="1"/>
</dbReference>
<keyword evidence="3" id="KW-0804">Transcription</keyword>
<dbReference type="SUPFAM" id="SSF46785">
    <property type="entry name" value="Winged helix' DNA-binding domain"/>
    <property type="match status" value="1"/>
</dbReference>
<accession>A0ABW6G1M6</accession>
<organism evidence="6 7">
    <name type="scientific">Prauserella salsuginis</name>
    <dbReference type="NCBI Taxonomy" id="387889"/>
    <lineage>
        <taxon>Bacteria</taxon>
        <taxon>Bacillati</taxon>
        <taxon>Actinomycetota</taxon>
        <taxon>Actinomycetes</taxon>
        <taxon>Pseudonocardiales</taxon>
        <taxon>Pseudonocardiaceae</taxon>
        <taxon>Prauserella</taxon>
        <taxon>Prauserella salsuginis group</taxon>
    </lineage>
</organism>
<keyword evidence="7" id="KW-1185">Reference proteome</keyword>
<reference evidence="6 7" key="1">
    <citation type="submission" date="2024-09" db="EMBL/GenBank/DDBJ databases">
        <title>The Natural Products Discovery Center: Release of the First 8490 Sequenced Strains for Exploring Actinobacteria Biosynthetic Diversity.</title>
        <authorList>
            <person name="Kalkreuter E."/>
            <person name="Kautsar S.A."/>
            <person name="Yang D."/>
            <person name="Bader C.D."/>
            <person name="Teijaro C.N."/>
            <person name="Fluegel L."/>
            <person name="Davis C.M."/>
            <person name="Simpson J.R."/>
            <person name="Lauterbach L."/>
            <person name="Steele A.D."/>
            <person name="Gui C."/>
            <person name="Meng S."/>
            <person name="Li G."/>
            <person name="Viehrig K."/>
            <person name="Ye F."/>
            <person name="Su P."/>
            <person name="Kiefer A.F."/>
            <person name="Nichols A."/>
            <person name="Cepeda A.J."/>
            <person name="Yan W."/>
            <person name="Fan B."/>
            <person name="Jiang Y."/>
            <person name="Adhikari A."/>
            <person name="Zheng C.-J."/>
            <person name="Schuster L."/>
            <person name="Cowan T.M."/>
            <person name="Smanski M.J."/>
            <person name="Chevrette M.G."/>
            <person name="De Carvalho L.P.S."/>
            <person name="Shen B."/>
        </authorList>
    </citation>
    <scope>NUCLEOTIDE SEQUENCE [LARGE SCALE GENOMIC DNA]</scope>
    <source>
        <strain evidence="6 7">NPDC060353</strain>
    </source>
</reference>
<dbReference type="SUPFAM" id="SSF64288">
    <property type="entry name" value="Chorismate lyase-like"/>
    <property type="match status" value="1"/>
</dbReference>
<dbReference type="PANTHER" id="PTHR44846">
    <property type="entry name" value="MANNOSYL-D-GLYCERATE TRANSPORT/METABOLISM SYSTEM REPRESSOR MNGR-RELATED"/>
    <property type="match status" value="1"/>
</dbReference>
<evidence type="ECO:0000256" key="2">
    <source>
        <dbReference type="ARBA" id="ARBA00023125"/>
    </source>
</evidence>
<evidence type="ECO:0000256" key="1">
    <source>
        <dbReference type="ARBA" id="ARBA00023015"/>
    </source>
</evidence>
<dbReference type="Gene3D" id="3.40.1410.10">
    <property type="entry name" value="Chorismate lyase-like"/>
    <property type="match status" value="1"/>
</dbReference>
<dbReference type="InterPro" id="IPR050679">
    <property type="entry name" value="Bact_HTH_transcr_reg"/>
</dbReference>
<feature type="compositionally biased region" description="Basic and acidic residues" evidence="4">
    <location>
        <begin position="253"/>
        <end position="264"/>
    </location>
</feature>
<evidence type="ECO:0000259" key="5">
    <source>
        <dbReference type="PROSITE" id="PS50949"/>
    </source>
</evidence>
<dbReference type="InterPro" id="IPR028978">
    <property type="entry name" value="Chorismate_lyase_/UTRA_dom_sf"/>
</dbReference>
<gene>
    <name evidence="6" type="ORF">ACFWGY_07095</name>
</gene>
<keyword evidence="2" id="KW-0238">DNA-binding</keyword>
<comment type="caution">
    <text evidence="6">The sequence shown here is derived from an EMBL/GenBank/DDBJ whole genome shotgun (WGS) entry which is preliminary data.</text>
</comment>
<protein>
    <submittedName>
        <fullName evidence="6">GntR family transcriptional regulator</fullName>
    </submittedName>
</protein>